<feature type="domain" description="Tyrosine specific protein phosphatases" evidence="2">
    <location>
        <begin position="117"/>
        <end position="170"/>
    </location>
</feature>
<dbReference type="PANTHER" id="PTHR46163:SF5">
    <property type="entry name" value="TYROSINE-PROTEIN PHOSPHATASE"/>
    <property type="match status" value="1"/>
</dbReference>
<evidence type="ECO:0000313" key="3">
    <source>
        <dbReference type="EMBL" id="KAL3084682.1"/>
    </source>
</evidence>
<dbReference type="InterPro" id="IPR052782">
    <property type="entry name" value="Oocyte-zygote_transition_reg"/>
</dbReference>
<dbReference type="SMART" id="SM00194">
    <property type="entry name" value="PTPc"/>
    <property type="match status" value="1"/>
</dbReference>
<dbReference type="InterPro" id="IPR003595">
    <property type="entry name" value="Tyr_Pase_cat"/>
</dbReference>
<dbReference type="Gene3D" id="3.90.190.10">
    <property type="entry name" value="Protein tyrosine phosphatase superfamily"/>
    <property type="match status" value="1"/>
</dbReference>
<dbReference type="Proteomes" id="UP001620626">
    <property type="component" value="Unassembled WGS sequence"/>
</dbReference>
<protein>
    <submittedName>
        <fullName evidence="3">Uncharacterized protein</fullName>
    </submittedName>
</protein>
<dbReference type="PRINTS" id="PR00700">
    <property type="entry name" value="PRTYPHPHTASE"/>
</dbReference>
<proteinExistence type="predicted"/>
<feature type="domain" description="Tyrosine-protein phosphatase" evidence="1">
    <location>
        <begin position="41"/>
        <end position="179"/>
    </location>
</feature>
<dbReference type="AlphaFoldDB" id="A0ABD2IXM8"/>
<dbReference type="PROSITE" id="PS50056">
    <property type="entry name" value="TYR_PHOSPHATASE_2"/>
    <property type="match status" value="1"/>
</dbReference>
<dbReference type="InterPro" id="IPR000242">
    <property type="entry name" value="PTP_cat"/>
</dbReference>
<sequence length="203" mass="23626">MENAQNRNNLSTQIYAIHIAFEFLLISKLSIPFQPHVITNPTERGENKLSATITVQFIEETALEPDLYRTKLAVLSRNGTMYVHHFHWRRWPDRGVPQNDLAPLRLLFHVQQFRRSVVHCSAGIGRTGTLVALHIAYDTLQRGQRLNILALARNLRQHRAQSVQTLDQYLYIYFVILRYAQNKAAKLNIDERALHSCGRWTRE</sequence>
<dbReference type="EMBL" id="JBICBT010001070">
    <property type="protein sequence ID" value="KAL3084682.1"/>
    <property type="molecule type" value="Genomic_DNA"/>
</dbReference>
<dbReference type="SUPFAM" id="SSF52799">
    <property type="entry name" value="(Phosphotyrosine protein) phosphatases II"/>
    <property type="match status" value="1"/>
</dbReference>
<name>A0ABD2IXM8_9BILA</name>
<evidence type="ECO:0000259" key="1">
    <source>
        <dbReference type="PROSITE" id="PS50055"/>
    </source>
</evidence>
<dbReference type="CDD" id="cd00047">
    <property type="entry name" value="PTPc"/>
    <property type="match status" value="1"/>
</dbReference>
<evidence type="ECO:0000313" key="4">
    <source>
        <dbReference type="Proteomes" id="UP001620626"/>
    </source>
</evidence>
<evidence type="ECO:0000259" key="2">
    <source>
        <dbReference type="PROSITE" id="PS50056"/>
    </source>
</evidence>
<dbReference type="Pfam" id="PF00102">
    <property type="entry name" value="Y_phosphatase"/>
    <property type="match status" value="1"/>
</dbReference>
<accession>A0ABD2IXM8</accession>
<dbReference type="SMART" id="SM00404">
    <property type="entry name" value="PTPc_motif"/>
    <property type="match status" value="1"/>
</dbReference>
<dbReference type="InterPro" id="IPR000387">
    <property type="entry name" value="Tyr_Pase_dom"/>
</dbReference>
<dbReference type="InterPro" id="IPR016130">
    <property type="entry name" value="Tyr_Pase_AS"/>
</dbReference>
<dbReference type="PROSITE" id="PS00383">
    <property type="entry name" value="TYR_PHOSPHATASE_1"/>
    <property type="match status" value="1"/>
</dbReference>
<reference evidence="3 4" key="1">
    <citation type="submission" date="2024-10" db="EMBL/GenBank/DDBJ databases">
        <authorList>
            <person name="Kim D."/>
        </authorList>
    </citation>
    <scope>NUCLEOTIDE SEQUENCE [LARGE SCALE GENOMIC DNA]</scope>
    <source>
        <strain evidence="3">BH-2024</strain>
    </source>
</reference>
<dbReference type="PANTHER" id="PTHR46163">
    <property type="entry name" value="TYROSINE-PROTEIN PHOSPHATASE-RELATED"/>
    <property type="match status" value="1"/>
</dbReference>
<dbReference type="InterPro" id="IPR029021">
    <property type="entry name" value="Prot-tyrosine_phosphatase-like"/>
</dbReference>
<dbReference type="PROSITE" id="PS50055">
    <property type="entry name" value="TYR_PHOSPHATASE_PTP"/>
    <property type="match status" value="1"/>
</dbReference>
<organism evidence="3 4">
    <name type="scientific">Heterodera trifolii</name>
    <dbReference type="NCBI Taxonomy" id="157864"/>
    <lineage>
        <taxon>Eukaryota</taxon>
        <taxon>Metazoa</taxon>
        <taxon>Ecdysozoa</taxon>
        <taxon>Nematoda</taxon>
        <taxon>Chromadorea</taxon>
        <taxon>Rhabditida</taxon>
        <taxon>Tylenchina</taxon>
        <taxon>Tylenchomorpha</taxon>
        <taxon>Tylenchoidea</taxon>
        <taxon>Heteroderidae</taxon>
        <taxon>Heteroderinae</taxon>
        <taxon>Heterodera</taxon>
    </lineage>
</organism>
<keyword evidence="4" id="KW-1185">Reference proteome</keyword>
<gene>
    <name evidence="3" type="ORF">niasHT_031567</name>
</gene>
<comment type="caution">
    <text evidence="3">The sequence shown here is derived from an EMBL/GenBank/DDBJ whole genome shotgun (WGS) entry which is preliminary data.</text>
</comment>